<dbReference type="AlphaFoldDB" id="A0A7I9XNG2"/>
<organism evidence="3 4">
    <name type="scientific">Mycolicibacter senuensis</name>
    <dbReference type="NCBI Taxonomy" id="386913"/>
    <lineage>
        <taxon>Bacteria</taxon>
        <taxon>Bacillati</taxon>
        <taxon>Actinomycetota</taxon>
        <taxon>Actinomycetes</taxon>
        <taxon>Mycobacteriales</taxon>
        <taxon>Mycobacteriaceae</taxon>
        <taxon>Mycolicibacter</taxon>
    </lineage>
</organism>
<dbReference type="PANTHER" id="PTHR43140:SF1">
    <property type="entry name" value="TYPE I RESTRICTION ENZYME ECOKI SPECIFICITY SUBUNIT"/>
    <property type="match status" value="1"/>
</dbReference>
<dbReference type="EMBL" id="BLKV01000002">
    <property type="protein sequence ID" value="GFG71469.1"/>
    <property type="molecule type" value="Genomic_DNA"/>
</dbReference>
<keyword evidence="1" id="KW-0680">Restriction system</keyword>
<dbReference type="SUPFAM" id="SSF116734">
    <property type="entry name" value="DNA methylase specificity domain"/>
    <property type="match status" value="2"/>
</dbReference>
<keyword evidence="4" id="KW-1185">Reference proteome</keyword>
<evidence type="ECO:0000256" key="1">
    <source>
        <dbReference type="ARBA" id="ARBA00022747"/>
    </source>
</evidence>
<dbReference type="GO" id="GO:0009307">
    <property type="term" value="P:DNA restriction-modification system"/>
    <property type="evidence" value="ECO:0007669"/>
    <property type="project" value="UniProtKB-KW"/>
</dbReference>
<dbReference type="InterPro" id="IPR051212">
    <property type="entry name" value="Type-I_RE_S_subunit"/>
</dbReference>
<sequence>MRNKQLLAESLAVSQDGDEELLSVSHITGITPRSEKKVTMIEAETLGGYRLVEPGDLVINMMWAWMGALGVSRYSGIVSPAYSVYRPRPGVETDTRYFDYLYRSDGYVAEMTRHSRGIHSSRLRIYPNVFLNLQVPQPPLGVQRAIADFLDRETARIDTLIEQQQRLIDLLRERRDAVWSCGLADANKEGMPVQLRRVVASIIDGPFGSALTSAHYSDEGARVIRLGNVGLGEFRDGDAAYITLAYAEELSAHSVAAGDVVIAGLGDDKMPLGRATVVPDIGPAIVKADCYRVRPTDAVSPEYLAWALSAPQSRAEVMLLARGATRARLNTSVVQQVTIPLPPPIVQKALVRKWREQASKIDALIAETERSIELVRERRSALITAAVTGQIDVREAA</sequence>
<keyword evidence="2" id="KW-0238">DNA-binding</keyword>
<reference evidence="3 4" key="1">
    <citation type="journal article" date="2019" name="Emerg. Microbes Infect.">
        <title>Comprehensive subspecies identification of 175 nontuberculous mycobacteria species based on 7547 genomic profiles.</title>
        <authorList>
            <person name="Matsumoto Y."/>
            <person name="Kinjo T."/>
            <person name="Motooka D."/>
            <person name="Nabeya D."/>
            <person name="Jung N."/>
            <person name="Uechi K."/>
            <person name="Horii T."/>
            <person name="Iida T."/>
            <person name="Fujita J."/>
            <person name="Nakamura S."/>
        </authorList>
    </citation>
    <scope>NUCLEOTIDE SEQUENCE [LARGE SCALE GENOMIC DNA]</scope>
    <source>
        <strain evidence="3 4">JCM 16017</strain>
    </source>
</reference>
<dbReference type="InterPro" id="IPR044946">
    <property type="entry name" value="Restrct_endonuc_typeI_TRD_sf"/>
</dbReference>
<gene>
    <name evidence="3" type="ORF">MSEN_31890</name>
</gene>
<dbReference type="PANTHER" id="PTHR43140">
    <property type="entry name" value="TYPE-1 RESTRICTION ENZYME ECOKI SPECIFICITY PROTEIN"/>
    <property type="match status" value="1"/>
</dbReference>
<dbReference type="Gene3D" id="3.90.220.20">
    <property type="entry name" value="DNA methylase specificity domains"/>
    <property type="match status" value="2"/>
</dbReference>
<protein>
    <recommendedName>
        <fullName evidence="5">Restriction endonuclease subunit S</fullName>
    </recommendedName>
</protein>
<proteinExistence type="predicted"/>
<evidence type="ECO:0000313" key="4">
    <source>
        <dbReference type="Proteomes" id="UP000465263"/>
    </source>
</evidence>
<name>A0A7I9XNG2_9MYCO</name>
<evidence type="ECO:0000256" key="2">
    <source>
        <dbReference type="ARBA" id="ARBA00023125"/>
    </source>
</evidence>
<evidence type="ECO:0000313" key="3">
    <source>
        <dbReference type="EMBL" id="GFG71469.1"/>
    </source>
</evidence>
<dbReference type="Proteomes" id="UP000465263">
    <property type="component" value="Unassembled WGS sequence"/>
</dbReference>
<comment type="caution">
    <text evidence="3">The sequence shown here is derived from an EMBL/GenBank/DDBJ whole genome shotgun (WGS) entry which is preliminary data.</text>
</comment>
<dbReference type="GO" id="GO:0003677">
    <property type="term" value="F:DNA binding"/>
    <property type="evidence" value="ECO:0007669"/>
    <property type="project" value="UniProtKB-KW"/>
</dbReference>
<accession>A0A7I9XNG2</accession>
<evidence type="ECO:0008006" key="5">
    <source>
        <dbReference type="Google" id="ProtNLM"/>
    </source>
</evidence>